<organism evidence="2 3">
    <name type="scientific">Babesia duncani</name>
    <dbReference type="NCBI Taxonomy" id="323732"/>
    <lineage>
        <taxon>Eukaryota</taxon>
        <taxon>Sar</taxon>
        <taxon>Alveolata</taxon>
        <taxon>Apicomplexa</taxon>
        <taxon>Aconoidasida</taxon>
        <taxon>Piroplasmida</taxon>
        <taxon>Babesiidae</taxon>
        <taxon>Babesia</taxon>
    </lineage>
</organism>
<evidence type="ECO:0000313" key="2">
    <source>
        <dbReference type="EMBL" id="KAK2196578.1"/>
    </source>
</evidence>
<feature type="region of interest" description="Disordered" evidence="1">
    <location>
        <begin position="401"/>
        <end position="502"/>
    </location>
</feature>
<dbReference type="Proteomes" id="UP001214638">
    <property type="component" value="Unassembled WGS sequence"/>
</dbReference>
<dbReference type="AlphaFoldDB" id="A0AAD9PKN1"/>
<gene>
    <name evidence="2" type="ORF">BdWA1_001825</name>
</gene>
<dbReference type="RefSeq" id="XP_067803420.1">
    <property type="nucleotide sequence ID" value="XM_067946856.1"/>
</dbReference>
<evidence type="ECO:0000256" key="1">
    <source>
        <dbReference type="SAM" id="MobiDB-lite"/>
    </source>
</evidence>
<name>A0AAD9PKN1_9APIC</name>
<protein>
    <submittedName>
        <fullName evidence="2">Bifunctional Nucleoporin FG repeat/Nucleoporin NSP1-NUP62</fullName>
    </submittedName>
</protein>
<dbReference type="KEGG" id="bdw:94336123"/>
<accession>A0AAD9PKN1</accession>
<dbReference type="GeneID" id="94336123"/>
<comment type="caution">
    <text evidence="2">The sequence shown here is derived from an EMBL/GenBank/DDBJ whole genome shotgun (WGS) entry which is preliminary data.</text>
</comment>
<evidence type="ECO:0000313" key="3">
    <source>
        <dbReference type="Proteomes" id="UP001214638"/>
    </source>
</evidence>
<dbReference type="GO" id="GO:0005643">
    <property type="term" value="C:nuclear pore"/>
    <property type="evidence" value="ECO:0007669"/>
    <property type="project" value="UniProtKB-ARBA"/>
</dbReference>
<dbReference type="Pfam" id="PF13634">
    <property type="entry name" value="Nucleoporin_FG"/>
    <property type="match status" value="3"/>
</dbReference>
<sequence>MTSLFGANTGATGTGSSLFGSQQTPSFGGGSNVSFGANTSTGLCTTSTGSFGNTGNMSFGAPKSDFDKSNMTNYNQQPQSNRINGRCTIRQLTNLMPEWKGHFDVADMLLLKQEKSLDNIRITIDTLVELDEKCKKTREHIQNSLNGVSMQQEKLQQDLVTSVKHQDSQNLISIKARRLAESLNKNEKTGRGTTGAFRVPNHLHVQLSKDLLDQVRSIHNQVQVLQDEVKSLKKIDMSQATNVVQHVLKCHVTRIGHLGDVMSKVLIRAESILNGGKKELWDSVSGAGKVRRAFFDAVGLSFNQEQEPQKEQFVKIPSSHEITRQIDYLRRFNNAFKEFDVSGMDDTHYNIKELLQQPTSAPQQQMGFGTPASSGMFGTSGTSLFGSTQQQNTGAGGLFGSTQQQNTGAGGLFGSAQQQNTGAGGLFGSTQQQNTGAGGLFGSAQQQNTGAGGLFGSTQQQNTGGGGLFGSAQQQNTGGGGLFGSAQQQNTGSGGLFGSTQQQNTTSAGVLFGATPQSTGTGLGASSGFGTSNQQTNAFGSSTNTGGGLFGSSNNSNASKSTALAVYQPKQF</sequence>
<dbReference type="EMBL" id="JALLKP010000002">
    <property type="protein sequence ID" value="KAK2196578.1"/>
    <property type="molecule type" value="Genomic_DNA"/>
</dbReference>
<proteinExistence type="predicted"/>
<dbReference type="InterPro" id="IPR025574">
    <property type="entry name" value="Nucleoporin_FG_rpt"/>
</dbReference>
<reference evidence="2" key="1">
    <citation type="journal article" date="2023" name="Nat. Microbiol.">
        <title>Babesia duncani multi-omics identifies virulence factors and drug targets.</title>
        <authorList>
            <person name="Singh P."/>
            <person name="Lonardi S."/>
            <person name="Liang Q."/>
            <person name="Vydyam P."/>
            <person name="Khabirova E."/>
            <person name="Fang T."/>
            <person name="Gihaz S."/>
            <person name="Thekkiniath J."/>
            <person name="Munshi M."/>
            <person name="Abel S."/>
            <person name="Ciampossin L."/>
            <person name="Batugedara G."/>
            <person name="Gupta M."/>
            <person name="Lu X.M."/>
            <person name="Lenz T."/>
            <person name="Chakravarty S."/>
            <person name="Cornillot E."/>
            <person name="Hu Y."/>
            <person name="Ma W."/>
            <person name="Gonzalez L.M."/>
            <person name="Sanchez S."/>
            <person name="Estrada K."/>
            <person name="Sanchez-Flores A."/>
            <person name="Montero E."/>
            <person name="Harb O.S."/>
            <person name="Le Roch K.G."/>
            <person name="Mamoun C.B."/>
        </authorList>
    </citation>
    <scope>NUCLEOTIDE SEQUENCE</scope>
    <source>
        <strain evidence="2">WA1</strain>
    </source>
</reference>
<keyword evidence="3" id="KW-1185">Reference proteome</keyword>